<sequence length="1058" mass="118886">MPRLKKLNDAHYEWDEYQYDGPASVEIVFFHGAGHENDMESHEKLYETTWTTTSSSEFWPAAWLPTVRDVPRARIFSVKYDSSMKQSDNRGRYSMRILVENLAVNLIDLEGGNIGQQKVPVILVGYNLGGLVIKGLCRYLSEKQIYGGSASSSTSADRYMKRQQFLKYLTGIFYFATPHVGLEIPLDAGKSLAGGLARHLRIYDDETAQLNDDFRKLRKRKNWKAKGLGPANEDRKGSSLHVLEASMRYDVDEFLMVSETVDSITKPDSKDSSSFQIFAQSVIDFVAAFKTPDLRFTKSPLQNTVGLEKILDDILSNLSRQQEIGARTSAVVLHGTGGIGKSTLGGALFRSLQQRFQASSRCWVDRDAAGQNPRTVPHLQDQIMRSFQFSLSPEIPIGSLPNQTALLMECYRAQRIPILVFIDNILDEDELRELLPDDIRECFPEGSHLIVATRNTRVCSRLSRSMGLEHVLSHEVKELNPEMAQRLLCLHAFRDPDVQIAQSEMKQVLEACDGLPLALEVVGRYLREDRKVDVQRGWGTIWKEAVNSLKNWESITGSDQPRLQRCLEFSYQKLSPDLQQVFLDVVFCFSGSPWRELCALYGEKLKKLKQRALVKKGTAATEGQAYTYVKIHALVSAMGKKMGTSSRSHFKFEVDDGSDVDFRDIETSGSSRGQDSSGVRGEICDDPELVNITVATPNSPQLNNLRKLKLVDVASAMEQYISTYSFAADVIRVRLECPFIDITLQFVPGESKLEELGVVSGRQLHIKNLTEVTFPSLRKLVLQRISELRELPLVISKMHALESLSVRDCDRLQLLPTNLEELKNLRHLDLSLRELKSIPESVCSMASLMSLTLENCSSLEQLASGIGNIPTLRLVAVKDCPKLTDITESLGSTFATHEDVEVPMTSISVGHTITENSAQPEIRQEMDSKWKLFFSKSTENITKVFKEAGIERRMQPVTLTSMNSIRQNVSSLLVTQQIIRTAPFSELNNLRKTCGCRIRYGAKFYMLVCSGRDQSSVGVSFIDITLQFVPGESKLEELGMVSGRQLHIKILTEVTFPL</sequence>
<evidence type="ECO:0000313" key="2">
    <source>
        <dbReference type="EMBL" id="KAL2622244.1"/>
    </source>
</evidence>
<dbReference type="InterPro" id="IPR032675">
    <property type="entry name" value="LRR_dom_sf"/>
</dbReference>
<dbReference type="PANTHER" id="PTHR11017">
    <property type="entry name" value="LEUCINE-RICH REPEAT-CONTAINING PROTEIN"/>
    <property type="match status" value="1"/>
</dbReference>
<dbReference type="SUPFAM" id="SSF52047">
    <property type="entry name" value="RNI-like"/>
    <property type="match status" value="1"/>
</dbReference>
<dbReference type="InterPro" id="IPR002182">
    <property type="entry name" value="NB-ARC"/>
</dbReference>
<evidence type="ECO:0000259" key="1">
    <source>
        <dbReference type="Pfam" id="PF00931"/>
    </source>
</evidence>
<dbReference type="InterPro" id="IPR044974">
    <property type="entry name" value="Disease_R_plants"/>
</dbReference>
<dbReference type="Gene3D" id="3.80.10.10">
    <property type="entry name" value="Ribonuclease Inhibitor"/>
    <property type="match status" value="1"/>
</dbReference>
<organism evidence="2 3">
    <name type="scientific">Riccia fluitans</name>
    <dbReference type="NCBI Taxonomy" id="41844"/>
    <lineage>
        <taxon>Eukaryota</taxon>
        <taxon>Viridiplantae</taxon>
        <taxon>Streptophyta</taxon>
        <taxon>Embryophyta</taxon>
        <taxon>Marchantiophyta</taxon>
        <taxon>Marchantiopsida</taxon>
        <taxon>Marchantiidae</taxon>
        <taxon>Marchantiales</taxon>
        <taxon>Ricciaceae</taxon>
        <taxon>Riccia</taxon>
    </lineage>
</organism>
<keyword evidence="3" id="KW-1185">Reference proteome</keyword>
<reference evidence="2 3" key="1">
    <citation type="submission" date="2024-09" db="EMBL/GenBank/DDBJ databases">
        <title>Chromosome-scale assembly of Riccia fluitans.</title>
        <authorList>
            <person name="Paukszto L."/>
            <person name="Sawicki J."/>
            <person name="Karawczyk K."/>
            <person name="Piernik-Szablinska J."/>
            <person name="Szczecinska M."/>
            <person name="Mazdziarz M."/>
        </authorList>
    </citation>
    <scope>NUCLEOTIDE SEQUENCE [LARGE SCALE GENOMIC DNA]</scope>
    <source>
        <strain evidence="2">Rf_01</strain>
        <tissue evidence="2">Aerial parts of the thallus</tissue>
    </source>
</reference>
<dbReference type="Gene3D" id="1.10.8.430">
    <property type="entry name" value="Helical domain of apoptotic protease-activating factors"/>
    <property type="match status" value="1"/>
</dbReference>
<dbReference type="InterPro" id="IPR042197">
    <property type="entry name" value="Apaf_helical"/>
</dbReference>
<dbReference type="EMBL" id="JBHFFA010000006">
    <property type="protein sequence ID" value="KAL2622244.1"/>
    <property type="molecule type" value="Genomic_DNA"/>
</dbReference>
<feature type="domain" description="NB-ARC" evidence="1">
    <location>
        <begin position="308"/>
        <end position="495"/>
    </location>
</feature>
<dbReference type="SUPFAM" id="SSF52540">
    <property type="entry name" value="P-loop containing nucleoside triphosphate hydrolases"/>
    <property type="match status" value="1"/>
</dbReference>
<dbReference type="Pfam" id="PF00931">
    <property type="entry name" value="NB-ARC"/>
    <property type="match status" value="1"/>
</dbReference>
<dbReference type="Proteomes" id="UP001605036">
    <property type="component" value="Unassembled WGS sequence"/>
</dbReference>
<comment type="caution">
    <text evidence="2">The sequence shown here is derived from an EMBL/GenBank/DDBJ whole genome shotgun (WGS) entry which is preliminary data.</text>
</comment>
<evidence type="ECO:0000313" key="3">
    <source>
        <dbReference type="Proteomes" id="UP001605036"/>
    </source>
</evidence>
<dbReference type="Gene3D" id="3.40.50.300">
    <property type="entry name" value="P-loop containing nucleotide triphosphate hydrolases"/>
    <property type="match status" value="1"/>
</dbReference>
<gene>
    <name evidence="2" type="ORF">R1flu_002449</name>
</gene>
<dbReference type="AlphaFoldDB" id="A0ABD1Y660"/>
<name>A0ABD1Y660_9MARC</name>
<dbReference type="InterPro" id="IPR027417">
    <property type="entry name" value="P-loop_NTPase"/>
</dbReference>
<accession>A0ABD1Y660</accession>
<protein>
    <recommendedName>
        <fullName evidence="1">NB-ARC domain-containing protein</fullName>
    </recommendedName>
</protein>
<proteinExistence type="predicted"/>
<dbReference type="PRINTS" id="PR00364">
    <property type="entry name" value="DISEASERSIST"/>
</dbReference>